<accession>A0A8H5BGA5</accession>
<dbReference type="EMBL" id="JAACJJ010000028">
    <property type="protein sequence ID" value="KAF5321637.1"/>
    <property type="molecule type" value="Genomic_DNA"/>
</dbReference>
<evidence type="ECO:0000313" key="2">
    <source>
        <dbReference type="Proteomes" id="UP000567179"/>
    </source>
</evidence>
<evidence type="ECO:0000313" key="1">
    <source>
        <dbReference type="EMBL" id="KAF5321637.1"/>
    </source>
</evidence>
<proteinExistence type="predicted"/>
<reference evidence="1 2" key="1">
    <citation type="journal article" date="2020" name="ISME J.">
        <title>Uncovering the hidden diversity of litter-decomposition mechanisms in mushroom-forming fungi.</title>
        <authorList>
            <person name="Floudas D."/>
            <person name="Bentzer J."/>
            <person name="Ahren D."/>
            <person name="Johansson T."/>
            <person name="Persson P."/>
            <person name="Tunlid A."/>
        </authorList>
    </citation>
    <scope>NUCLEOTIDE SEQUENCE [LARGE SCALE GENOMIC DNA]</scope>
    <source>
        <strain evidence="1 2">CBS 101986</strain>
    </source>
</reference>
<sequence>MAECRQSGGSGHSMRFFTAARKCPAAGDRGTVPSTVAHTPRYGILPASHYSVVGLNRSGASRYLPLSEMVSPACVARHSHTLRRVLVGHLALPPLPILQLNGDTTPSTIAQISTPWRPRSLSSIGGLMDRRPPTSNWANVPPHINFTSAFTVTHSPYMDISAHNILARLSGILVVVQ</sequence>
<organism evidence="1 2">
    <name type="scientific">Psilocybe cf. subviscida</name>
    <dbReference type="NCBI Taxonomy" id="2480587"/>
    <lineage>
        <taxon>Eukaryota</taxon>
        <taxon>Fungi</taxon>
        <taxon>Dikarya</taxon>
        <taxon>Basidiomycota</taxon>
        <taxon>Agaricomycotina</taxon>
        <taxon>Agaricomycetes</taxon>
        <taxon>Agaricomycetidae</taxon>
        <taxon>Agaricales</taxon>
        <taxon>Agaricineae</taxon>
        <taxon>Strophariaceae</taxon>
        <taxon>Psilocybe</taxon>
    </lineage>
</organism>
<name>A0A8H5BGA5_9AGAR</name>
<protein>
    <submittedName>
        <fullName evidence="1">Uncharacterized protein</fullName>
    </submittedName>
</protein>
<dbReference type="AlphaFoldDB" id="A0A8H5BGA5"/>
<keyword evidence="2" id="KW-1185">Reference proteome</keyword>
<comment type="caution">
    <text evidence="1">The sequence shown here is derived from an EMBL/GenBank/DDBJ whole genome shotgun (WGS) entry which is preliminary data.</text>
</comment>
<dbReference type="Proteomes" id="UP000567179">
    <property type="component" value="Unassembled WGS sequence"/>
</dbReference>
<gene>
    <name evidence="1" type="ORF">D9619_001958</name>
</gene>